<dbReference type="STRING" id="348802.A0A0D2EYC1"/>
<organism evidence="4 5">
    <name type="scientific">Exophiala xenobiotica</name>
    <dbReference type="NCBI Taxonomy" id="348802"/>
    <lineage>
        <taxon>Eukaryota</taxon>
        <taxon>Fungi</taxon>
        <taxon>Dikarya</taxon>
        <taxon>Ascomycota</taxon>
        <taxon>Pezizomycotina</taxon>
        <taxon>Eurotiomycetes</taxon>
        <taxon>Chaetothyriomycetidae</taxon>
        <taxon>Chaetothyriales</taxon>
        <taxon>Herpotrichiellaceae</taxon>
        <taxon>Exophiala</taxon>
    </lineage>
</organism>
<keyword evidence="2" id="KW-1133">Transmembrane helix</keyword>
<gene>
    <name evidence="4" type="ORF">PV05_08419</name>
</gene>
<dbReference type="RefSeq" id="XP_013313383.1">
    <property type="nucleotide sequence ID" value="XM_013457929.1"/>
</dbReference>
<feature type="compositionally biased region" description="Basic and acidic residues" evidence="1">
    <location>
        <begin position="63"/>
        <end position="81"/>
    </location>
</feature>
<reference evidence="4 5" key="1">
    <citation type="submission" date="2015-01" db="EMBL/GenBank/DDBJ databases">
        <title>The Genome Sequence of Exophiala xenobiotica CBS118157.</title>
        <authorList>
            <consortium name="The Broad Institute Genomics Platform"/>
            <person name="Cuomo C."/>
            <person name="de Hoog S."/>
            <person name="Gorbushina A."/>
            <person name="Stielow B."/>
            <person name="Teixiera M."/>
            <person name="Abouelleil A."/>
            <person name="Chapman S.B."/>
            <person name="Priest M."/>
            <person name="Young S.K."/>
            <person name="Wortman J."/>
            <person name="Nusbaum C."/>
            <person name="Birren B."/>
        </authorList>
    </citation>
    <scope>NUCLEOTIDE SEQUENCE [LARGE SCALE GENOMIC DNA]</scope>
    <source>
        <strain evidence="4 5">CBS 118157</strain>
    </source>
</reference>
<dbReference type="InterPro" id="IPR011009">
    <property type="entry name" value="Kinase-like_dom_sf"/>
</dbReference>
<dbReference type="AlphaFoldDB" id="A0A0D2EYC1"/>
<dbReference type="Pfam" id="PF01636">
    <property type="entry name" value="APH"/>
    <property type="match status" value="2"/>
</dbReference>
<feature type="region of interest" description="Disordered" evidence="1">
    <location>
        <begin position="57"/>
        <end position="173"/>
    </location>
</feature>
<feature type="compositionally biased region" description="Basic and acidic residues" evidence="1">
    <location>
        <begin position="126"/>
        <end position="136"/>
    </location>
</feature>
<dbReference type="HOGENOM" id="CLU_481486_0_0_1"/>
<dbReference type="SUPFAM" id="SSF56112">
    <property type="entry name" value="Protein kinase-like (PK-like)"/>
    <property type="match status" value="1"/>
</dbReference>
<dbReference type="InterPro" id="IPR002575">
    <property type="entry name" value="Aminoglycoside_PTrfase"/>
</dbReference>
<name>A0A0D2EYC1_9EURO</name>
<keyword evidence="2" id="KW-0812">Transmembrane</keyword>
<dbReference type="InterPro" id="IPR051678">
    <property type="entry name" value="AGP_Transferase"/>
</dbReference>
<evidence type="ECO:0000259" key="3">
    <source>
        <dbReference type="Pfam" id="PF01636"/>
    </source>
</evidence>
<dbReference type="EMBL" id="KN847321">
    <property type="protein sequence ID" value="KIW52799.1"/>
    <property type="molecule type" value="Genomic_DNA"/>
</dbReference>
<feature type="compositionally biased region" description="Acidic residues" evidence="1">
    <location>
        <begin position="158"/>
        <end position="173"/>
    </location>
</feature>
<dbReference type="PANTHER" id="PTHR21310">
    <property type="entry name" value="AMINOGLYCOSIDE PHOSPHOTRANSFERASE-RELATED-RELATED"/>
    <property type="match status" value="1"/>
</dbReference>
<evidence type="ECO:0000256" key="1">
    <source>
        <dbReference type="SAM" id="MobiDB-lite"/>
    </source>
</evidence>
<dbReference type="OrthoDB" id="5412996at2759"/>
<feature type="transmembrane region" description="Helical" evidence="2">
    <location>
        <begin position="26"/>
        <end position="42"/>
    </location>
</feature>
<accession>A0A0D2EYC1</accession>
<dbReference type="Gene3D" id="3.30.200.20">
    <property type="entry name" value="Phosphorylase Kinase, domain 1"/>
    <property type="match status" value="1"/>
</dbReference>
<feature type="domain" description="Aminoglycoside phosphotransferase" evidence="3">
    <location>
        <begin position="227"/>
        <end position="347"/>
    </location>
</feature>
<keyword evidence="2" id="KW-0472">Membrane</keyword>
<dbReference type="Proteomes" id="UP000054342">
    <property type="component" value="Unassembled WGS sequence"/>
</dbReference>
<evidence type="ECO:0000313" key="5">
    <source>
        <dbReference type="Proteomes" id="UP000054342"/>
    </source>
</evidence>
<proteinExistence type="predicted"/>
<dbReference type="GeneID" id="25330327"/>
<feature type="compositionally biased region" description="Polar residues" evidence="1">
    <location>
        <begin position="82"/>
        <end position="94"/>
    </location>
</feature>
<sequence length="601" mass="68075">MDTLCSTAITHMTMASWSSLRSPQNVALLFAGTAAILAYFAYRNTVTLSSAQPVTPAIDEPESAEKSQNKLVKDQSNHEKSSIATPSTSETLHSSAEPRSLTEQDRYYDALPLDEDLLESSNDSASVRRSDSETTRASDVPGQAVKEEAVVGGQEEEHGNDEDEDDEDDDSEYDEFERFRPIMSAIDLEKVKNTAMAVRAQRQCQETASGKQSLTCTVNPDPCCGSYNLIYYLQWSDGQKWVLRVPGHGLEFDLSDATRMGIEYRTMNFLRQHTSIPIPEVYCWETDSARLGAPFAFIGFVEGQPLSSIWYDKNRITESTRLEILSNVAAHMSQLHRLPFSKMGMLQFEESAEHPTVGPIISRKVAVPVEDWGVNLIEGPYDSTTERLMNTLDEIEFGTKRGHAYYPLLCMAIESIPKFLDGNGHFYISPWDLDLQNILVDDNGHITALIDWDNVCTKPAAFGFARYPDWICHDWDPEDYFYANLEFYTDQKDPEESTPEELARYRQYYASCFARHHLDNYDLRMTKASHILASIGMALEYEISQPAIVGKLLDHAFGGKSPITIREYMDAFVADDTDEKDELIREAFHKMWRVEMKEGIE</sequence>
<dbReference type="Gene3D" id="3.90.1200.10">
    <property type="match status" value="1"/>
</dbReference>
<evidence type="ECO:0000313" key="4">
    <source>
        <dbReference type="EMBL" id="KIW52799.1"/>
    </source>
</evidence>
<protein>
    <recommendedName>
        <fullName evidence="3">Aminoglycoside phosphotransferase domain-containing protein</fullName>
    </recommendedName>
</protein>
<keyword evidence="5" id="KW-1185">Reference proteome</keyword>
<evidence type="ECO:0000256" key="2">
    <source>
        <dbReference type="SAM" id="Phobius"/>
    </source>
</evidence>
<dbReference type="PANTHER" id="PTHR21310:SF51">
    <property type="entry name" value="AMINOGLYCOSIDE PHOSPHOTRANSFERASE DOMAIN-CONTAINING PROTEIN"/>
    <property type="match status" value="1"/>
</dbReference>
<feature type="domain" description="Aminoglycoside phosphotransferase" evidence="3">
    <location>
        <begin position="432"/>
        <end position="478"/>
    </location>
</feature>